<evidence type="ECO:0000313" key="4">
    <source>
        <dbReference type="EMBL" id="CAF1090554.1"/>
    </source>
</evidence>
<dbReference type="EMBL" id="CAJNOQ010003634">
    <property type="protein sequence ID" value="CAF1022016.1"/>
    <property type="molecule type" value="Genomic_DNA"/>
</dbReference>
<dbReference type="Pfam" id="PF07714">
    <property type="entry name" value="PK_Tyr_Ser-Thr"/>
    <property type="match status" value="1"/>
</dbReference>
<feature type="compositionally biased region" description="Low complexity" evidence="1">
    <location>
        <begin position="808"/>
        <end position="831"/>
    </location>
</feature>
<feature type="compositionally biased region" description="Basic and acidic residues" evidence="1">
    <location>
        <begin position="984"/>
        <end position="998"/>
    </location>
</feature>
<feature type="domain" description="Protein kinase" evidence="2">
    <location>
        <begin position="176"/>
        <end position="421"/>
    </location>
</feature>
<dbReference type="OrthoDB" id="339325at2759"/>
<protein>
    <recommendedName>
        <fullName evidence="2">Protein kinase domain-containing protein</fullName>
    </recommendedName>
</protein>
<feature type="region of interest" description="Disordered" evidence="1">
    <location>
        <begin position="568"/>
        <end position="672"/>
    </location>
</feature>
<dbReference type="GO" id="GO:0005737">
    <property type="term" value="C:cytoplasm"/>
    <property type="evidence" value="ECO:0007669"/>
    <property type="project" value="TreeGrafter"/>
</dbReference>
<evidence type="ECO:0000313" key="6">
    <source>
        <dbReference type="EMBL" id="CAF3852187.1"/>
    </source>
</evidence>
<dbReference type="Proteomes" id="UP000677228">
    <property type="component" value="Unassembled WGS sequence"/>
</dbReference>
<feature type="compositionally biased region" description="Polar residues" evidence="1">
    <location>
        <begin position="583"/>
        <end position="612"/>
    </location>
</feature>
<dbReference type="Gene3D" id="1.10.510.10">
    <property type="entry name" value="Transferase(Phosphotransferase) domain 1"/>
    <property type="match status" value="1"/>
</dbReference>
<dbReference type="Proteomes" id="UP000681722">
    <property type="component" value="Unassembled WGS sequence"/>
</dbReference>
<evidence type="ECO:0000313" key="3">
    <source>
        <dbReference type="EMBL" id="CAF1022016.1"/>
    </source>
</evidence>
<dbReference type="GO" id="GO:0005524">
    <property type="term" value="F:ATP binding"/>
    <property type="evidence" value="ECO:0007669"/>
    <property type="project" value="InterPro"/>
</dbReference>
<feature type="compositionally biased region" description="Polar residues" evidence="1">
    <location>
        <begin position="650"/>
        <end position="672"/>
    </location>
</feature>
<sequence>MSPAPLSEITVAGHDNLTNSASIISNQVVENNNTVVSLSGENALTVGFGHLLLESMESVDLSSTDEPDMEPKNQKVSESISLPLTTYSAPATPTGERVQVQFRSSKRQDSNVNINNLKSNDSKQLEVKYSSTKGLLDSFLGCLKPIWNVCGKIYQENLKPSSYTSKDEWEFPFDSIVNLVLIENGTEGPIYHGKLKDMDIAVKRVRTLEETKIHHLKKLNHVNVIKFKGICVAPPMYYILMEYCHFGSLYDVLKQRREKSYTMPTQVLDWSKQISLGMDYLHTNKIIHRDLKSPNILIGDNETLKISDFGTSKQMLNRRSEVMSFNGTYGWMAPEVIRHEPCSEKVDVWSFGVVVWEILTCEIPYHNIDPSAVVFGVGKGDLTLPIPSSAPESLKLLMTMCWQKRPRNRPSFQQILKHLDVSTPQIILFEQEQEYQTLKHIWSNEITEKFKQLPTIDISSLEKLSHDQIRQKRVEELQHIQDIRHHYHKKLLQTNTMYLELSTLMLQLKQREREIIKKERILHINNGKEKKSITPWLKYTINHRKTSLQAKLSNTNNKNNICKVHTISNTILPQQPRVRQRHPSQSSTPNALSPTTNVQSNCTNSSKTSQNPVPLLTSTTTLPQQLSQCSSSPTTSKSRTRKKGGHLRSGSGTIKFTSINEDSKQSTSTNITPNLINETFQETAKQTSPSKASAEMIMMTSISNKRNDYFNSTVIVPSVSANNDLLPLTGNNPYINKRQPLSRKGLSLDIENPMTTNNFVRLNQRSSTIATPTRLFTYALRKSSSSGADDSEEIHPSILKQRRRQTRSSISNSGTNSTKNTLSTTSTLKSSPKNADQIDYSISSQKSNHDNATALSLVNKTNDDDENYNIGDDESENSGNIQTEMRRQRNVTFLLPPSKTTDRSPVTTNNQIWKAKTMRYSSSEEGEVEEVTSDHFVMDDEKHRQKHQDLNRISGTFSSEMDDSELYLESNRSSIKSEGVLSDEGGHVSDERPESCESCLEHTIDDEWSNKDTLRTHKDGYTDGTQ</sequence>
<feature type="region of interest" description="Disordered" evidence="1">
    <location>
        <begin position="859"/>
        <end position="887"/>
    </location>
</feature>
<dbReference type="PROSITE" id="PS00108">
    <property type="entry name" value="PROTEIN_KINASE_ST"/>
    <property type="match status" value="1"/>
</dbReference>
<dbReference type="PANTHER" id="PTHR44329">
    <property type="entry name" value="SERINE/THREONINE-PROTEIN KINASE TNNI3K-RELATED"/>
    <property type="match status" value="1"/>
</dbReference>
<dbReference type="InterPro" id="IPR001245">
    <property type="entry name" value="Ser-Thr/Tyr_kinase_cat_dom"/>
</dbReference>
<keyword evidence="7" id="KW-1185">Reference proteome</keyword>
<proteinExistence type="predicted"/>
<dbReference type="InterPro" id="IPR011009">
    <property type="entry name" value="Kinase-like_dom_sf"/>
</dbReference>
<organism evidence="3 7">
    <name type="scientific">Didymodactylos carnosus</name>
    <dbReference type="NCBI Taxonomy" id="1234261"/>
    <lineage>
        <taxon>Eukaryota</taxon>
        <taxon>Metazoa</taxon>
        <taxon>Spiralia</taxon>
        <taxon>Gnathifera</taxon>
        <taxon>Rotifera</taxon>
        <taxon>Eurotatoria</taxon>
        <taxon>Bdelloidea</taxon>
        <taxon>Philodinida</taxon>
        <taxon>Philodinidae</taxon>
        <taxon>Didymodactylos</taxon>
    </lineage>
</organism>
<accession>A0A814I8F9</accession>
<dbReference type="InterPro" id="IPR051681">
    <property type="entry name" value="Ser/Thr_Kinases-Pseudokinases"/>
</dbReference>
<dbReference type="Proteomes" id="UP000663829">
    <property type="component" value="Unassembled WGS sequence"/>
</dbReference>
<name>A0A814I8F9_9BILA</name>
<dbReference type="PANTHER" id="PTHR44329:SF304">
    <property type="entry name" value="MITOGEN-ACTIVATED PROTEIN KINASE KINASE KINASE 13-LIKE ISOFORM X1"/>
    <property type="match status" value="1"/>
</dbReference>
<dbReference type="Gene3D" id="3.30.200.20">
    <property type="entry name" value="Phosphorylase Kinase, domain 1"/>
    <property type="match status" value="1"/>
</dbReference>
<dbReference type="EMBL" id="CAJOBC010003634">
    <property type="protein sequence ID" value="CAF3793409.1"/>
    <property type="molecule type" value="Genomic_DNA"/>
</dbReference>
<dbReference type="SMART" id="SM00220">
    <property type="entry name" value="S_TKc"/>
    <property type="match status" value="1"/>
</dbReference>
<feature type="region of interest" description="Disordered" evidence="1">
    <location>
        <begin position="783"/>
        <end position="834"/>
    </location>
</feature>
<feature type="region of interest" description="Disordered" evidence="1">
    <location>
        <begin position="959"/>
        <end position="998"/>
    </location>
</feature>
<gene>
    <name evidence="3" type="ORF">GPM918_LOCUS14832</name>
    <name evidence="4" type="ORF">OVA965_LOCUS18794</name>
    <name evidence="5" type="ORF">SRO942_LOCUS14832</name>
    <name evidence="6" type="ORF">TMI583_LOCUS18804</name>
</gene>
<evidence type="ECO:0000256" key="1">
    <source>
        <dbReference type="SAM" id="MobiDB-lite"/>
    </source>
</evidence>
<feature type="compositionally biased region" description="Acidic residues" evidence="1">
    <location>
        <begin position="863"/>
        <end position="876"/>
    </location>
</feature>
<evidence type="ECO:0000259" key="2">
    <source>
        <dbReference type="PROSITE" id="PS50011"/>
    </source>
</evidence>
<dbReference type="GO" id="GO:0004674">
    <property type="term" value="F:protein serine/threonine kinase activity"/>
    <property type="evidence" value="ECO:0007669"/>
    <property type="project" value="TreeGrafter"/>
</dbReference>
<feature type="compositionally biased region" description="Low complexity" evidence="1">
    <location>
        <begin position="614"/>
        <end position="637"/>
    </location>
</feature>
<evidence type="ECO:0000313" key="7">
    <source>
        <dbReference type="Proteomes" id="UP000663829"/>
    </source>
</evidence>
<dbReference type="AlphaFoldDB" id="A0A814I8F9"/>
<dbReference type="PROSITE" id="PS50011">
    <property type="entry name" value="PROTEIN_KINASE_DOM"/>
    <property type="match status" value="1"/>
</dbReference>
<reference evidence="3" key="1">
    <citation type="submission" date="2021-02" db="EMBL/GenBank/DDBJ databases">
        <authorList>
            <person name="Nowell W R."/>
        </authorList>
    </citation>
    <scope>NUCLEOTIDE SEQUENCE</scope>
</reference>
<evidence type="ECO:0000313" key="5">
    <source>
        <dbReference type="EMBL" id="CAF3793409.1"/>
    </source>
</evidence>
<dbReference type="InterPro" id="IPR000719">
    <property type="entry name" value="Prot_kinase_dom"/>
</dbReference>
<comment type="caution">
    <text evidence="3">The sequence shown here is derived from an EMBL/GenBank/DDBJ whole genome shotgun (WGS) entry which is preliminary data.</text>
</comment>
<dbReference type="EMBL" id="CAJOBA010009475">
    <property type="protein sequence ID" value="CAF3852187.1"/>
    <property type="molecule type" value="Genomic_DNA"/>
</dbReference>
<dbReference type="EMBL" id="CAJNOK010009460">
    <property type="protein sequence ID" value="CAF1090554.1"/>
    <property type="molecule type" value="Genomic_DNA"/>
</dbReference>
<dbReference type="InterPro" id="IPR008271">
    <property type="entry name" value="Ser/Thr_kinase_AS"/>
</dbReference>
<dbReference type="PRINTS" id="PR00109">
    <property type="entry name" value="TYRKINASE"/>
</dbReference>
<dbReference type="Proteomes" id="UP000682733">
    <property type="component" value="Unassembled WGS sequence"/>
</dbReference>
<dbReference type="SUPFAM" id="SSF56112">
    <property type="entry name" value="Protein kinase-like (PK-like)"/>
    <property type="match status" value="1"/>
</dbReference>